<accession>A0AAD1Y302</accession>
<evidence type="ECO:0000313" key="2">
    <source>
        <dbReference type="Proteomes" id="UP001295684"/>
    </source>
</evidence>
<organism evidence="1 2">
    <name type="scientific">Euplotes crassus</name>
    <dbReference type="NCBI Taxonomy" id="5936"/>
    <lineage>
        <taxon>Eukaryota</taxon>
        <taxon>Sar</taxon>
        <taxon>Alveolata</taxon>
        <taxon>Ciliophora</taxon>
        <taxon>Intramacronucleata</taxon>
        <taxon>Spirotrichea</taxon>
        <taxon>Hypotrichia</taxon>
        <taxon>Euplotida</taxon>
        <taxon>Euplotidae</taxon>
        <taxon>Moneuplotes</taxon>
    </lineage>
</organism>
<sequence>METEIQNSIQLITQGFEHHEEKIKHLLRGYSILNTPVINVIDIGNCFDSLEEILSIRLVPAAFIRGEIEVDKVLPFQQQQFYQSLESLASRYRGQKTLDINAFRDIIIDYLSIEGDEQANKKLGYYHRVDYVFTPTMKHNSSYNPITAELGATHPREGIELGEEDELQNMINQAEMEDDQEKLMLLRDLYTLNTELSISNNSQERVKIKRKIDMLKKRIYEPRERSPKQDIIRKKMDDAIANQEKQKEKEIKEIFKFYSRQHLMIGKKSTFENIQKQN</sequence>
<gene>
    <name evidence="1" type="ORF">ECRASSUSDP1_LOCUS25990</name>
</gene>
<dbReference type="EMBL" id="CAMPGE010026798">
    <property type="protein sequence ID" value="CAI2384463.1"/>
    <property type="molecule type" value="Genomic_DNA"/>
</dbReference>
<keyword evidence="2" id="KW-1185">Reference proteome</keyword>
<evidence type="ECO:0000313" key="1">
    <source>
        <dbReference type="EMBL" id="CAI2384463.1"/>
    </source>
</evidence>
<name>A0AAD1Y302_EUPCR</name>
<comment type="caution">
    <text evidence="1">The sequence shown here is derived from an EMBL/GenBank/DDBJ whole genome shotgun (WGS) entry which is preliminary data.</text>
</comment>
<protein>
    <submittedName>
        <fullName evidence="1">Uncharacterized protein</fullName>
    </submittedName>
</protein>
<dbReference type="Proteomes" id="UP001295684">
    <property type="component" value="Unassembled WGS sequence"/>
</dbReference>
<reference evidence="1" key="1">
    <citation type="submission" date="2023-07" db="EMBL/GenBank/DDBJ databases">
        <authorList>
            <consortium name="AG Swart"/>
            <person name="Singh M."/>
            <person name="Singh A."/>
            <person name="Seah K."/>
            <person name="Emmerich C."/>
        </authorList>
    </citation>
    <scope>NUCLEOTIDE SEQUENCE</scope>
    <source>
        <strain evidence="1">DP1</strain>
    </source>
</reference>
<proteinExistence type="predicted"/>
<dbReference type="AlphaFoldDB" id="A0AAD1Y302"/>